<dbReference type="Proteomes" id="UP000557566">
    <property type="component" value="Unassembled WGS sequence"/>
</dbReference>
<comment type="caution">
    <text evidence="2">The sequence shown here is derived from an EMBL/GenBank/DDBJ whole genome shotgun (WGS) entry which is preliminary data.</text>
</comment>
<accession>A0A8H4LSQ9</accession>
<name>A0A8H4LSQ9_9HYPO</name>
<dbReference type="AlphaFoldDB" id="A0A8H4LSQ9"/>
<feature type="chain" id="PRO_5034316163" evidence="1">
    <location>
        <begin position="22"/>
        <end position="96"/>
    </location>
</feature>
<dbReference type="OrthoDB" id="4186099at2759"/>
<organism evidence="2 3">
    <name type="scientific">Ophiocordyceps sinensis</name>
    <dbReference type="NCBI Taxonomy" id="72228"/>
    <lineage>
        <taxon>Eukaryota</taxon>
        <taxon>Fungi</taxon>
        <taxon>Dikarya</taxon>
        <taxon>Ascomycota</taxon>
        <taxon>Pezizomycotina</taxon>
        <taxon>Sordariomycetes</taxon>
        <taxon>Hypocreomycetidae</taxon>
        <taxon>Hypocreales</taxon>
        <taxon>Ophiocordycipitaceae</taxon>
        <taxon>Ophiocordyceps</taxon>
    </lineage>
</organism>
<dbReference type="EMBL" id="JAAVMX010000009">
    <property type="protein sequence ID" value="KAF4504466.1"/>
    <property type="molecule type" value="Genomic_DNA"/>
</dbReference>
<protein>
    <submittedName>
        <fullName evidence="2">Uncharacterized protein</fullName>
    </submittedName>
</protein>
<evidence type="ECO:0000313" key="3">
    <source>
        <dbReference type="Proteomes" id="UP000557566"/>
    </source>
</evidence>
<reference evidence="2 3" key="1">
    <citation type="journal article" date="2020" name="Genome Biol. Evol.">
        <title>A new high-quality draft genome assembly of the Chinese cordyceps Ophiocordyceps sinensis.</title>
        <authorList>
            <person name="Shu R."/>
            <person name="Zhang J."/>
            <person name="Meng Q."/>
            <person name="Zhang H."/>
            <person name="Zhou G."/>
            <person name="Li M."/>
            <person name="Wu P."/>
            <person name="Zhao Y."/>
            <person name="Chen C."/>
            <person name="Qin Q."/>
        </authorList>
    </citation>
    <scope>NUCLEOTIDE SEQUENCE [LARGE SCALE GENOMIC DNA]</scope>
    <source>
        <strain evidence="2 3">IOZ07</strain>
    </source>
</reference>
<proteinExistence type="predicted"/>
<evidence type="ECO:0000256" key="1">
    <source>
        <dbReference type="SAM" id="SignalP"/>
    </source>
</evidence>
<sequence length="96" mass="9862">MIKFAAIPLAIVAGIVPLVAADNCTPGLDYCGQGLLSKGNYADQIRGALQAAGQPTDDDHVRRALFHCDGGAQGAIHFITVCGTCKDGGGGRNDFC</sequence>
<keyword evidence="1" id="KW-0732">Signal</keyword>
<gene>
    <name evidence="2" type="ORF">G6O67_007916</name>
</gene>
<evidence type="ECO:0000313" key="2">
    <source>
        <dbReference type="EMBL" id="KAF4504466.1"/>
    </source>
</evidence>
<keyword evidence="3" id="KW-1185">Reference proteome</keyword>
<feature type="signal peptide" evidence="1">
    <location>
        <begin position="1"/>
        <end position="21"/>
    </location>
</feature>